<dbReference type="Proteomes" id="UP001163046">
    <property type="component" value="Unassembled WGS sequence"/>
</dbReference>
<organism evidence="2 3">
    <name type="scientific">Desmophyllum pertusum</name>
    <dbReference type="NCBI Taxonomy" id="174260"/>
    <lineage>
        <taxon>Eukaryota</taxon>
        <taxon>Metazoa</taxon>
        <taxon>Cnidaria</taxon>
        <taxon>Anthozoa</taxon>
        <taxon>Hexacorallia</taxon>
        <taxon>Scleractinia</taxon>
        <taxon>Caryophylliina</taxon>
        <taxon>Caryophylliidae</taxon>
        <taxon>Desmophyllum</taxon>
    </lineage>
</organism>
<feature type="region of interest" description="Disordered" evidence="1">
    <location>
        <begin position="1"/>
        <end position="47"/>
    </location>
</feature>
<proteinExistence type="predicted"/>
<dbReference type="OrthoDB" id="5984407at2759"/>
<gene>
    <name evidence="2" type="ORF">OS493_030646</name>
</gene>
<comment type="caution">
    <text evidence="2">The sequence shown here is derived from an EMBL/GenBank/DDBJ whole genome shotgun (WGS) entry which is preliminary data.</text>
</comment>
<evidence type="ECO:0000313" key="2">
    <source>
        <dbReference type="EMBL" id="KAJ7383115.1"/>
    </source>
</evidence>
<accession>A0A9X0D185</accession>
<reference evidence="2" key="1">
    <citation type="submission" date="2023-01" db="EMBL/GenBank/DDBJ databases">
        <title>Genome assembly of the deep-sea coral Lophelia pertusa.</title>
        <authorList>
            <person name="Herrera S."/>
            <person name="Cordes E."/>
        </authorList>
    </citation>
    <scope>NUCLEOTIDE SEQUENCE</scope>
    <source>
        <strain evidence="2">USNM1676648</strain>
        <tissue evidence="2">Polyp</tissue>
    </source>
</reference>
<protein>
    <submittedName>
        <fullName evidence="2">Uncharacterized protein</fullName>
    </submittedName>
</protein>
<keyword evidence="3" id="KW-1185">Reference proteome</keyword>
<feature type="region of interest" description="Disordered" evidence="1">
    <location>
        <begin position="149"/>
        <end position="181"/>
    </location>
</feature>
<evidence type="ECO:0000313" key="3">
    <source>
        <dbReference type="Proteomes" id="UP001163046"/>
    </source>
</evidence>
<feature type="compositionally biased region" description="Basic and acidic residues" evidence="1">
    <location>
        <begin position="149"/>
        <end position="172"/>
    </location>
</feature>
<dbReference type="EMBL" id="MU825906">
    <property type="protein sequence ID" value="KAJ7383115.1"/>
    <property type="molecule type" value="Genomic_DNA"/>
</dbReference>
<name>A0A9X0D185_9CNID</name>
<sequence length="315" mass="36369">MGFNRRAVSTTESRVRNLPPIKDQPRPGNRKAGISRTETQDREQPSWAKSWAHMRAEQTNVHSKGCTAHNGRDPILSPLTFTGLKSERKKNEVVAMNEKEAMMFKRLKGIYANSTERSLRAQRLQNSINSLQTRTLHSEIDYSLKEYKRRQEDDKKNRSELKRLRDRFSKDKERRHRRSHVSVNALECPQVSRHAYGLPEDGHEYTQSGVTQHAQQKLRDIWKNAIKRAALVDKMISIRTKEKASLPEIKIRRQSVSVKDPRTPSGGKTREGLRRDSIETVNKLELVLGEIDAMSTVISESDEDEDLEDIDQDFD</sequence>
<dbReference type="AlphaFoldDB" id="A0A9X0D185"/>
<feature type="region of interest" description="Disordered" evidence="1">
    <location>
        <begin position="255"/>
        <end position="275"/>
    </location>
</feature>
<evidence type="ECO:0000256" key="1">
    <source>
        <dbReference type="SAM" id="MobiDB-lite"/>
    </source>
</evidence>